<comment type="caution">
    <text evidence="1">The sequence shown here is derived from an EMBL/GenBank/DDBJ whole genome shotgun (WGS) entry which is preliminary data.</text>
</comment>
<dbReference type="SUPFAM" id="SSF81901">
    <property type="entry name" value="HCP-like"/>
    <property type="match status" value="3"/>
</dbReference>
<organism evidence="1 2">
    <name type="scientific">Streptacidiphilus alkalitolerans</name>
    <dbReference type="NCBI Taxonomy" id="3342712"/>
    <lineage>
        <taxon>Bacteria</taxon>
        <taxon>Bacillati</taxon>
        <taxon>Actinomycetota</taxon>
        <taxon>Actinomycetes</taxon>
        <taxon>Kitasatosporales</taxon>
        <taxon>Streptomycetaceae</taxon>
        <taxon>Streptacidiphilus</taxon>
    </lineage>
</organism>
<gene>
    <name evidence="1" type="ORF">ACEZDG_16375</name>
</gene>
<dbReference type="EMBL" id="JBHEZX010000006">
    <property type="protein sequence ID" value="MFC1410840.1"/>
    <property type="molecule type" value="Genomic_DNA"/>
</dbReference>
<reference evidence="1 2" key="1">
    <citation type="submission" date="2024-09" db="EMBL/GenBank/DDBJ databases">
        <authorList>
            <person name="Lee S.D."/>
        </authorList>
    </citation>
    <scope>NUCLEOTIDE SEQUENCE [LARGE SCALE GENOMIC DNA]</scope>
    <source>
        <strain evidence="1 2">N1-1</strain>
    </source>
</reference>
<dbReference type="Pfam" id="PF07721">
    <property type="entry name" value="TPR_4"/>
    <property type="match status" value="1"/>
</dbReference>
<sequence>MPDQDQSHNEISGGVYKGLVIQTQEFSGSVTLTEPAPPPAAQFRAPDQWPLARDWDPLSAGTHRARPDDDGDGVPPYIERDADLEIRTRLAAAAEHGGIVLLVGDSTAGKTRTAFEAMRVVLPDHRVLAPSVGNELPPAIETIARSGVKCVLWLDDLDAYLGPGALDQQNLSDLERLGVPVLATMRTRRFEVFNAPGYEDSVSSTDPFVQQITRIGARVLARTDPIDLERTWSDPELERARRQTDARIADAVAHHGPYGVAEYLAAGPALWSEWRRSSRVGGHPRGAALVAAAIDLSRTGLAAPYRQDILVELHEHYLAANGGPALRPESLEDALTWAASVRFGVTSMLIPDADGEWNTFDYLVDQIENLKPAVPVPDFLWPLSLANSITVGDLMSVGVNAAEAATEVSYQVAEEAWGPLVEAGIPGAMYNLGVLLLEVGRGDEAKTWFQKAAEAGEMTAAFNLNILLRREGREDEAQQWNRLAAESGFAPAQYQMGFEFDEAGQTEEAEKWYRLAAEAGEANAACNLGNLLNNTGRPDEAQHWYSLAAEYGDSLAAFNIGLFHTSAGEDEKAEYWYRLAADRGSAEAAHNLGAYYDRIDRVSEAEKWYRRSVDGGFSGAASNLGNLMGKLGRTEEAAEWYRRGAEAGDHDSVLRLGLALAVAEQTGEAEDWLRKAMEMGSAMAASALGELLATAGRFNEAIRCFVMAAKAGLPDAAYNLGAIFAQTGRPSRAKRWYRQAAEAGDAEAMRNLALVLHEEGHEKEAIRWLVMAAEAGEPGARALLRDITSGF</sequence>
<keyword evidence="2" id="KW-1185">Reference proteome</keyword>
<protein>
    <submittedName>
        <fullName evidence="1">Tetratricopeptide repeat protein</fullName>
    </submittedName>
</protein>
<dbReference type="InterPro" id="IPR011717">
    <property type="entry name" value="TPR-4"/>
</dbReference>
<dbReference type="Pfam" id="PF13432">
    <property type="entry name" value="TPR_16"/>
    <property type="match status" value="2"/>
</dbReference>
<dbReference type="Gene3D" id="1.25.40.10">
    <property type="entry name" value="Tetratricopeptide repeat domain"/>
    <property type="match status" value="2"/>
</dbReference>
<evidence type="ECO:0000313" key="1">
    <source>
        <dbReference type="EMBL" id="MFC1410840.1"/>
    </source>
</evidence>
<dbReference type="SMART" id="SM00028">
    <property type="entry name" value="TPR"/>
    <property type="match status" value="5"/>
</dbReference>
<evidence type="ECO:0000313" key="2">
    <source>
        <dbReference type="Proteomes" id="UP001592582"/>
    </source>
</evidence>
<dbReference type="PANTHER" id="PTHR11102">
    <property type="entry name" value="SEL-1-LIKE PROTEIN"/>
    <property type="match status" value="1"/>
</dbReference>
<proteinExistence type="predicted"/>
<dbReference type="InterPro" id="IPR006597">
    <property type="entry name" value="Sel1-like"/>
</dbReference>
<dbReference type="Proteomes" id="UP001592582">
    <property type="component" value="Unassembled WGS sequence"/>
</dbReference>
<dbReference type="Pfam" id="PF08238">
    <property type="entry name" value="Sel1"/>
    <property type="match status" value="5"/>
</dbReference>
<accession>A0ABV6VAV6</accession>
<dbReference type="SMART" id="SM00671">
    <property type="entry name" value="SEL1"/>
    <property type="match status" value="10"/>
</dbReference>
<dbReference type="InterPro" id="IPR019734">
    <property type="entry name" value="TPR_rpt"/>
</dbReference>
<dbReference type="InterPro" id="IPR050767">
    <property type="entry name" value="Sel1_AlgK"/>
</dbReference>
<dbReference type="InterPro" id="IPR011990">
    <property type="entry name" value="TPR-like_helical_dom_sf"/>
</dbReference>
<name>A0ABV6VAV6_9ACTN</name>
<dbReference type="PANTHER" id="PTHR11102:SF160">
    <property type="entry name" value="ERAD-ASSOCIATED E3 UBIQUITIN-PROTEIN LIGASE COMPONENT HRD3"/>
    <property type="match status" value="1"/>
</dbReference>